<comment type="caution">
    <text evidence="3">The sequence shown here is derived from an EMBL/GenBank/DDBJ whole genome shotgun (WGS) entry which is preliminary data.</text>
</comment>
<dbReference type="EMBL" id="CAXITT010000408">
    <property type="protein sequence ID" value="CAL1540948.1"/>
    <property type="molecule type" value="Genomic_DNA"/>
</dbReference>
<protein>
    <recommendedName>
        <fullName evidence="2">Arrestin C-terminal-like domain-containing protein</fullName>
    </recommendedName>
</protein>
<reference evidence="3 4" key="1">
    <citation type="submission" date="2024-04" db="EMBL/GenBank/DDBJ databases">
        <authorList>
            <consortium name="Genoscope - CEA"/>
            <person name="William W."/>
        </authorList>
    </citation>
    <scope>NUCLEOTIDE SEQUENCE [LARGE SCALE GENOMIC DNA]</scope>
</reference>
<dbReference type="InterPro" id="IPR011022">
    <property type="entry name" value="Arrestin_C-like"/>
</dbReference>
<evidence type="ECO:0000313" key="4">
    <source>
        <dbReference type="Proteomes" id="UP001497497"/>
    </source>
</evidence>
<dbReference type="InterPro" id="IPR050357">
    <property type="entry name" value="Arrestin_domain-protein"/>
</dbReference>
<dbReference type="PANTHER" id="PTHR11188:SF176">
    <property type="entry name" value="ARRESTIN DOMAIN-CONTAINING PROTEIN 1"/>
    <property type="match status" value="1"/>
</dbReference>
<dbReference type="Gene3D" id="2.60.40.640">
    <property type="match status" value="2"/>
</dbReference>
<dbReference type="GO" id="GO:0015031">
    <property type="term" value="P:protein transport"/>
    <property type="evidence" value="ECO:0007669"/>
    <property type="project" value="TreeGrafter"/>
</dbReference>
<dbReference type="PANTHER" id="PTHR11188">
    <property type="entry name" value="ARRESTIN DOMAIN CONTAINING PROTEIN"/>
    <property type="match status" value="1"/>
</dbReference>
<comment type="similarity">
    <text evidence="1">Belongs to the arrestin family.</text>
</comment>
<dbReference type="GO" id="GO:0005737">
    <property type="term" value="C:cytoplasm"/>
    <property type="evidence" value="ECO:0007669"/>
    <property type="project" value="TreeGrafter"/>
</dbReference>
<dbReference type="SMART" id="SM01017">
    <property type="entry name" value="Arrestin_C"/>
    <property type="match status" value="1"/>
</dbReference>
<dbReference type="Pfam" id="PF02752">
    <property type="entry name" value="Arrestin_C"/>
    <property type="match status" value="1"/>
</dbReference>
<name>A0AAV2I304_LYMST</name>
<organism evidence="3 4">
    <name type="scientific">Lymnaea stagnalis</name>
    <name type="common">Great pond snail</name>
    <name type="synonym">Helix stagnalis</name>
    <dbReference type="NCBI Taxonomy" id="6523"/>
    <lineage>
        <taxon>Eukaryota</taxon>
        <taxon>Metazoa</taxon>
        <taxon>Spiralia</taxon>
        <taxon>Lophotrochozoa</taxon>
        <taxon>Mollusca</taxon>
        <taxon>Gastropoda</taxon>
        <taxon>Heterobranchia</taxon>
        <taxon>Euthyneura</taxon>
        <taxon>Panpulmonata</taxon>
        <taxon>Hygrophila</taxon>
        <taxon>Lymnaeoidea</taxon>
        <taxon>Lymnaeidae</taxon>
        <taxon>Lymnaea</taxon>
    </lineage>
</organism>
<sequence>MGKQNISAFEILFNNGSGVFYSGENIQGYVSVELTEPLKTRGIKVSFEGKAYVRWTESQSSGSGQNRRTTHYTFTDEEKYFDQDALLFGIWPGQGSGTRELHTGKHTFPFEFQLPKGLPSSFEEQIGHVRYTIRSTIDALDLLKHDYFDLKAKQVFSIISILDLNQQPNVMARLQGTKQKRFCCLCCKSAPIEANFHIERSGYVPGEAVKLHAEISNGSSRRIKQSYIALEMVTTFHVRQRSKTWKTEVARVTRPGIVGHGNDFWTGEQLIIPPLPPSFLDGCKLIDIRYILQLYLEPSGPATDFKIPLDIIIGTVPLRSVIDQHPPMLPVGYNSGNMYEWESNPTAPPGGKLYPLPPSGLPNLPPPSYNECITGRYNTCDTGDDEHTRGNMEYAPVYTFYNWGHALGPMPVQSKKVGQ</sequence>
<dbReference type="AlphaFoldDB" id="A0AAV2I304"/>
<dbReference type="InterPro" id="IPR014756">
    <property type="entry name" value="Ig_E-set"/>
</dbReference>
<dbReference type="InterPro" id="IPR014752">
    <property type="entry name" value="Arrestin-like_C"/>
</dbReference>
<proteinExistence type="inferred from homology"/>
<evidence type="ECO:0000313" key="3">
    <source>
        <dbReference type="EMBL" id="CAL1540948.1"/>
    </source>
</evidence>
<evidence type="ECO:0000259" key="2">
    <source>
        <dbReference type="SMART" id="SM01017"/>
    </source>
</evidence>
<evidence type="ECO:0000256" key="1">
    <source>
        <dbReference type="ARBA" id="ARBA00005298"/>
    </source>
</evidence>
<dbReference type="InterPro" id="IPR011021">
    <property type="entry name" value="Arrestin-like_N"/>
</dbReference>
<dbReference type="Pfam" id="PF00339">
    <property type="entry name" value="Arrestin_N"/>
    <property type="match status" value="1"/>
</dbReference>
<dbReference type="SUPFAM" id="SSF81296">
    <property type="entry name" value="E set domains"/>
    <property type="match status" value="2"/>
</dbReference>
<gene>
    <name evidence="3" type="ORF">GSLYS_00014597001</name>
</gene>
<dbReference type="Proteomes" id="UP001497497">
    <property type="component" value="Unassembled WGS sequence"/>
</dbReference>
<accession>A0AAV2I304</accession>
<keyword evidence="4" id="KW-1185">Reference proteome</keyword>
<feature type="domain" description="Arrestin C-terminal-like" evidence="2">
    <location>
        <begin position="188"/>
        <end position="318"/>
    </location>
</feature>